<proteinExistence type="inferred from homology"/>
<dbReference type="InterPro" id="IPR036870">
    <property type="entry name" value="Ribosomal_bS18_sf"/>
</dbReference>
<dbReference type="GO" id="GO:0005840">
    <property type="term" value="C:ribosome"/>
    <property type="evidence" value="ECO:0007669"/>
    <property type="project" value="UniProtKB-KW"/>
</dbReference>
<feature type="region of interest" description="Disordered" evidence="7">
    <location>
        <begin position="214"/>
        <end position="244"/>
    </location>
</feature>
<evidence type="ECO:0000256" key="2">
    <source>
        <dbReference type="ARBA" id="ARBA00022884"/>
    </source>
</evidence>
<evidence type="ECO:0000256" key="6">
    <source>
        <dbReference type="RuleBase" id="RU003910"/>
    </source>
</evidence>
<dbReference type="PRINTS" id="PR00974">
    <property type="entry name" value="RIBOSOMALS18"/>
</dbReference>
<dbReference type="InterPro" id="IPR001648">
    <property type="entry name" value="Ribosomal_bS18"/>
</dbReference>
<evidence type="ECO:0000256" key="7">
    <source>
        <dbReference type="SAM" id="MobiDB-lite"/>
    </source>
</evidence>
<dbReference type="PANTHER" id="PTHR13479">
    <property type="entry name" value="30S RIBOSOMAL PROTEIN S18"/>
    <property type="match status" value="1"/>
</dbReference>
<evidence type="ECO:0000313" key="8">
    <source>
        <dbReference type="EnsemblPlants" id="Pp3c9_1670V3.2"/>
    </source>
</evidence>
<dbReference type="Proteomes" id="UP000006727">
    <property type="component" value="Chromosome 9"/>
</dbReference>
<evidence type="ECO:0000256" key="5">
    <source>
        <dbReference type="ARBA" id="ARBA00035266"/>
    </source>
</evidence>
<feature type="compositionally biased region" description="Gly residues" evidence="7">
    <location>
        <begin position="55"/>
        <end position="64"/>
    </location>
</feature>
<organism evidence="8 9">
    <name type="scientific">Physcomitrium patens</name>
    <name type="common">Spreading-leaved earth moss</name>
    <name type="synonym">Physcomitrella patens</name>
    <dbReference type="NCBI Taxonomy" id="3218"/>
    <lineage>
        <taxon>Eukaryota</taxon>
        <taxon>Viridiplantae</taxon>
        <taxon>Streptophyta</taxon>
        <taxon>Embryophyta</taxon>
        <taxon>Bryophyta</taxon>
        <taxon>Bryophytina</taxon>
        <taxon>Bryopsida</taxon>
        <taxon>Funariidae</taxon>
        <taxon>Funariales</taxon>
        <taxon>Funariaceae</taxon>
        <taxon>Physcomitrium</taxon>
    </lineage>
</organism>
<feature type="region of interest" description="Disordered" evidence="7">
    <location>
        <begin position="52"/>
        <end position="71"/>
    </location>
</feature>
<reference evidence="8 9" key="1">
    <citation type="journal article" date="2008" name="Science">
        <title>The Physcomitrella genome reveals evolutionary insights into the conquest of land by plants.</title>
        <authorList>
            <person name="Rensing S."/>
            <person name="Lang D."/>
            <person name="Zimmer A."/>
            <person name="Terry A."/>
            <person name="Salamov A."/>
            <person name="Shapiro H."/>
            <person name="Nishiyama T."/>
            <person name="Perroud P.-F."/>
            <person name="Lindquist E."/>
            <person name="Kamisugi Y."/>
            <person name="Tanahashi T."/>
            <person name="Sakakibara K."/>
            <person name="Fujita T."/>
            <person name="Oishi K."/>
            <person name="Shin-I T."/>
            <person name="Kuroki Y."/>
            <person name="Toyoda A."/>
            <person name="Suzuki Y."/>
            <person name="Hashimoto A."/>
            <person name="Yamaguchi K."/>
            <person name="Sugano A."/>
            <person name="Kohara Y."/>
            <person name="Fujiyama A."/>
            <person name="Anterola A."/>
            <person name="Aoki S."/>
            <person name="Ashton N."/>
            <person name="Barbazuk W.B."/>
            <person name="Barker E."/>
            <person name="Bennetzen J."/>
            <person name="Bezanilla M."/>
            <person name="Blankenship R."/>
            <person name="Cho S.H."/>
            <person name="Dutcher S."/>
            <person name="Estelle M."/>
            <person name="Fawcett J.A."/>
            <person name="Gundlach H."/>
            <person name="Hanada K."/>
            <person name="Heyl A."/>
            <person name="Hicks K.A."/>
            <person name="Hugh J."/>
            <person name="Lohr M."/>
            <person name="Mayer K."/>
            <person name="Melkozernov A."/>
            <person name="Murata T."/>
            <person name="Nelson D."/>
            <person name="Pils B."/>
            <person name="Prigge M."/>
            <person name="Reiss B."/>
            <person name="Renner T."/>
            <person name="Rombauts S."/>
            <person name="Rushton P."/>
            <person name="Sanderfoot A."/>
            <person name="Schween G."/>
            <person name="Shiu S.-H."/>
            <person name="Stueber K."/>
            <person name="Theodoulou F.L."/>
            <person name="Tu H."/>
            <person name="Van de Peer Y."/>
            <person name="Verrier P.J."/>
            <person name="Waters E."/>
            <person name="Wood A."/>
            <person name="Yang L."/>
            <person name="Cove D."/>
            <person name="Cuming A."/>
            <person name="Hasebe M."/>
            <person name="Lucas S."/>
            <person name="Mishler D.B."/>
            <person name="Reski R."/>
            <person name="Grigoriev I."/>
            <person name="Quatrano R.S."/>
            <person name="Boore J.L."/>
        </authorList>
    </citation>
    <scope>NUCLEOTIDE SEQUENCE [LARGE SCALE GENOMIC DNA]</scope>
    <source>
        <strain evidence="8 9">cv. Gransden 2004</strain>
    </source>
</reference>
<feature type="region of interest" description="Disordered" evidence="7">
    <location>
        <begin position="79"/>
        <end position="115"/>
    </location>
</feature>
<comment type="similarity">
    <text evidence="6">Belongs to the bacterial ribosomal protein bS18 family.</text>
</comment>
<dbReference type="EnsemblPlants" id="Pp3c9_1670V3.2">
    <property type="protein sequence ID" value="Pp3c9_1670V3.2"/>
    <property type="gene ID" value="Pp3c9_1670"/>
</dbReference>
<keyword evidence="9" id="KW-1185">Reference proteome</keyword>
<feature type="compositionally biased region" description="Basic and acidic residues" evidence="7">
    <location>
        <begin position="228"/>
        <end position="244"/>
    </location>
</feature>
<evidence type="ECO:0000313" key="9">
    <source>
        <dbReference type="Proteomes" id="UP000006727"/>
    </source>
</evidence>
<dbReference type="GO" id="GO:1990904">
    <property type="term" value="C:ribonucleoprotein complex"/>
    <property type="evidence" value="ECO:0007669"/>
    <property type="project" value="UniProtKB-KW"/>
</dbReference>
<name>A0A7I4EKE2_PHYPA</name>
<dbReference type="Gramene" id="Pp3c9_1670V3.2">
    <property type="protein sequence ID" value="Pp3c9_1670V3.2"/>
    <property type="gene ID" value="Pp3c9_1670"/>
</dbReference>
<dbReference type="GO" id="GO:0019843">
    <property type="term" value="F:rRNA binding"/>
    <property type="evidence" value="ECO:0007669"/>
    <property type="project" value="UniProtKB-KW"/>
</dbReference>
<feature type="compositionally biased region" description="Basic and acidic residues" evidence="7">
    <location>
        <begin position="79"/>
        <end position="95"/>
    </location>
</feature>
<reference evidence="8" key="3">
    <citation type="submission" date="2020-12" db="UniProtKB">
        <authorList>
            <consortium name="EnsemblPlants"/>
        </authorList>
    </citation>
    <scope>IDENTIFICATION</scope>
</reference>
<gene>
    <name evidence="8" type="primary">LOC112286509</name>
</gene>
<reference evidence="8 9" key="2">
    <citation type="journal article" date="2018" name="Plant J.">
        <title>The Physcomitrella patens chromosome-scale assembly reveals moss genome structure and evolution.</title>
        <authorList>
            <person name="Lang D."/>
            <person name="Ullrich K.K."/>
            <person name="Murat F."/>
            <person name="Fuchs J."/>
            <person name="Jenkins J."/>
            <person name="Haas F.B."/>
            <person name="Piednoel M."/>
            <person name="Gundlach H."/>
            <person name="Van Bel M."/>
            <person name="Meyberg R."/>
            <person name="Vives C."/>
            <person name="Morata J."/>
            <person name="Symeonidi A."/>
            <person name="Hiss M."/>
            <person name="Muchero W."/>
            <person name="Kamisugi Y."/>
            <person name="Saleh O."/>
            <person name="Blanc G."/>
            <person name="Decker E.L."/>
            <person name="van Gessel N."/>
            <person name="Grimwood J."/>
            <person name="Hayes R.D."/>
            <person name="Graham S.W."/>
            <person name="Gunter L.E."/>
            <person name="McDaniel S.F."/>
            <person name="Hoernstein S.N.W."/>
            <person name="Larsson A."/>
            <person name="Li F.W."/>
            <person name="Perroud P.F."/>
            <person name="Phillips J."/>
            <person name="Ranjan P."/>
            <person name="Rokshar D.S."/>
            <person name="Rothfels C.J."/>
            <person name="Schneider L."/>
            <person name="Shu S."/>
            <person name="Stevenson D.W."/>
            <person name="Thummler F."/>
            <person name="Tillich M."/>
            <person name="Villarreal Aguilar J.C."/>
            <person name="Widiez T."/>
            <person name="Wong G.K."/>
            <person name="Wymore A."/>
            <person name="Zhang Y."/>
            <person name="Zimmer A.D."/>
            <person name="Quatrano R.S."/>
            <person name="Mayer K.F.X."/>
            <person name="Goodstein D."/>
            <person name="Casacuberta J.M."/>
            <person name="Vandepoele K."/>
            <person name="Reski R."/>
            <person name="Cuming A.C."/>
            <person name="Tuskan G.A."/>
            <person name="Maumus F."/>
            <person name="Salse J."/>
            <person name="Schmutz J."/>
            <person name="Rensing S.A."/>
        </authorList>
    </citation>
    <scope>NUCLEOTIDE SEQUENCE [LARGE SCALE GENOMIC DNA]</scope>
    <source>
        <strain evidence="8 9">cv. Gransden 2004</strain>
    </source>
</reference>
<keyword evidence="4 6" id="KW-0687">Ribonucleoprotein</keyword>
<evidence type="ECO:0000256" key="4">
    <source>
        <dbReference type="ARBA" id="ARBA00023274"/>
    </source>
</evidence>
<dbReference type="GO" id="GO:0003735">
    <property type="term" value="F:structural constituent of ribosome"/>
    <property type="evidence" value="ECO:0007669"/>
    <property type="project" value="InterPro"/>
</dbReference>
<feature type="compositionally biased region" description="Acidic residues" evidence="7">
    <location>
        <begin position="168"/>
        <end position="182"/>
    </location>
</feature>
<dbReference type="Pfam" id="PF01084">
    <property type="entry name" value="Ribosomal_S18"/>
    <property type="match status" value="1"/>
</dbReference>
<keyword evidence="1" id="KW-0699">rRNA-binding</keyword>
<sequence>MSLAKMGSLRGALLGRIAAARISQALSHGSDLSATSGQYAVLWRFRNFASSAQDGDGGSNGGGNPEDKGQWRNWVEQRLKAKGEGQSASRDDLHSPSEISVGGSQNLAADPHPVDLPMDDFELRVLGISPKKDDGEDDDLLRELEELERSASWRAAGPTNGMEGGLEAGDDEEDDDDEEWEDERGQVLSDAALSAIVDYDLDDEQRPYQFRPNRLFFPGQTYDPEDLDLSKKPEELEKPPPRYKRRYDNNEVLQRADFRNPRYLSNFISETSRILPKRRSSLTAKAQRKVIREIKTARAFGLMPFTSMGRPPFRFLRSRLDDEDTNN</sequence>
<dbReference type="PANTHER" id="PTHR13479:SF65">
    <property type="entry name" value="F10K1.8 PROTEIN"/>
    <property type="match status" value="1"/>
</dbReference>
<accession>A0A7I4EKE2</accession>
<dbReference type="EMBL" id="ABEU02000009">
    <property type="status" value="NOT_ANNOTATED_CDS"/>
    <property type="molecule type" value="Genomic_DNA"/>
</dbReference>
<protein>
    <recommendedName>
        <fullName evidence="5">Small ribosomal subunit protein bS18c</fullName>
    </recommendedName>
</protein>
<dbReference type="NCBIfam" id="TIGR00165">
    <property type="entry name" value="S18"/>
    <property type="match status" value="1"/>
</dbReference>
<dbReference type="Gene3D" id="4.10.640.10">
    <property type="entry name" value="Ribosomal protein S18"/>
    <property type="match status" value="1"/>
</dbReference>
<evidence type="ECO:0000256" key="1">
    <source>
        <dbReference type="ARBA" id="ARBA00022730"/>
    </source>
</evidence>
<dbReference type="GO" id="GO:0006412">
    <property type="term" value="P:translation"/>
    <property type="evidence" value="ECO:0007669"/>
    <property type="project" value="InterPro"/>
</dbReference>
<dbReference type="SUPFAM" id="SSF46911">
    <property type="entry name" value="Ribosomal protein S18"/>
    <property type="match status" value="1"/>
</dbReference>
<dbReference type="HAMAP" id="MF_00270">
    <property type="entry name" value="Ribosomal_bS18"/>
    <property type="match status" value="1"/>
</dbReference>
<keyword evidence="2" id="KW-0694">RNA-binding</keyword>
<keyword evidence="3 6" id="KW-0689">Ribosomal protein</keyword>
<feature type="region of interest" description="Disordered" evidence="7">
    <location>
        <begin position="149"/>
        <end position="187"/>
    </location>
</feature>
<evidence type="ECO:0000256" key="3">
    <source>
        <dbReference type="ARBA" id="ARBA00022980"/>
    </source>
</evidence>
<dbReference type="AlphaFoldDB" id="A0A7I4EKE2"/>